<dbReference type="Gene3D" id="1.25.40.10">
    <property type="entry name" value="Tetratricopeptide repeat domain"/>
    <property type="match status" value="1"/>
</dbReference>
<keyword evidence="4" id="KW-1185">Reference proteome</keyword>
<evidence type="ECO:0000313" key="3">
    <source>
        <dbReference type="EMBL" id="MBB6136538.1"/>
    </source>
</evidence>
<evidence type="ECO:0000256" key="2">
    <source>
        <dbReference type="SAM" id="SignalP"/>
    </source>
</evidence>
<reference evidence="3 4" key="1">
    <citation type="submission" date="2020-08" db="EMBL/GenBank/DDBJ databases">
        <title>The Agave Microbiome: Exploring the role of microbial communities in plant adaptations to desert environments.</title>
        <authorList>
            <person name="Partida-Martinez L.P."/>
        </authorList>
    </citation>
    <scope>NUCLEOTIDE SEQUENCE [LARGE SCALE GENOMIC DNA]</scope>
    <source>
        <strain evidence="3 4">AT3.2</strain>
    </source>
</reference>
<dbReference type="InterPro" id="IPR011990">
    <property type="entry name" value="TPR-like_helical_dom_sf"/>
</dbReference>
<protein>
    <submittedName>
        <fullName evidence="3">Tetratricopeptide (TPR) repeat protein</fullName>
    </submittedName>
</protein>
<dbReference type="Proteomes" id="UP000540787">
    <property type="component" value="Unassembled WGS sequence"/>
</dbReference>
<gene>
    <name evidence="3" type="ORF">HD842_004716</name>
</gene>
<feature type="signal peptide" evidence="2">
    <location>
        <begin position="1"/>
        <end position="28"/>
    </location>
</feature>
<sequence length="191" mass="20181">MTSSVRLRRLLGSALCVMALGACSTAPVKPVKPSLADVMGKAAAADSAGQKEAAIALWREAATAYPTDKTPWTRMAQTRYEAGRYGEAIVNAEEVLVRDPNDQVANSIIAVSGLRLSTRALADLSRQNNLSGSLRTESQDLAKLLRESLGEQIIVPPVQRARAAAPATRTPTRKGAKPASDASANPFDGLK</sequence>
<feature type="region of interest" description="Disordered" evidence="1">
    <location>
        <begin position="160"/>
        <end position="191"/>
    </location>
</feature>
<dbReference type="EMBL" id="JACHBX010000006">
    <property type="protein sequence ID" value="MBB6136538.1"/>
    <property type="molecule type" value="Genomic_DNA"/>
</dbReference>
<organism evidence="3 4">
    <name type="scientific">Massilia aurea</name>
    <dbReference type="NCBI Taxonomy" id="373040"/>
    <lineage>
        <taxon>Bacteria</taxon>
        <taxon>Pseudomonadati</taxon>
        <taxon>Pseudomonadota</taxon>
        <taxon>Betaproteobacteria</taxon>
        <taxon>Burkholderiales</taxon>
        <taxon>Oxalobacteraceae</taxon>
        <taxon>Telluria group</taxon>
        <taxon>Massilia</taxon>
    </lineage>
</organism>
<dbReference type="PROSITE" id="PS51257">
    <property type="entry name" value="PROKAR_LIPOPROTEIN"/>
    <property type="match status" value="1"/>
</dbReference>
<keyword evidence="2" id="KW-0732">Signal</keyword>
<feature type="compositionally biased region" description="Low complexity" evidence="1">
    <location>
        <begin position="160"/>
        <end position="170"/>
    </location>
</feature>
<dbReference type="RefSeq" id="WP_229424899.1">
    <property type="nucleotide sequence ID" value="NZ_JACHBX010000006.1"/>
</dbReference>
<evidence type="ECO:0000256" key="1">
    <source>
        <dbReference type="SAM" id="MobiDB-lite"/>
    </source>
</evidence>
<dbReference type="SUPFAM" id="SSF48452">
    <property type="entry name" value="TPR-like"/>
    <property type="match status" value="1"/>
</dbReference>
<dbReference type="AlphaFoldDB" id="A0A7W9X4V3"/>
<evidence type="ECO:0000313" key="4">
    <source>
        <dbReference type="Proteomes" id="UP000540787"/>
    </source>
</evidence>
<accession>A0A7W9X4V3</accession>
<name>A0A7W9X4V3_9BURK</name>
<comment type="caution">
    <text evidence="3">The sequence shown here is derived from an EMBL/GenBank/DDBJ whole genome shotgun (WGS) entry which is preliminary data.</text>
</comment>
<feature type="chain" id="PRO_5030859453" evidence="2">
    <location>
        <begin position="29"/>
        <end position="191"/>
    </location>
</feature>
<proteinExistence type="predicted"/>